<dbReference type="GO" id="GO:0030257">
    <property type="term" value="C:type III protein secretion system complex"/>
    <property type="evidence" value="ECO:0007669"/>
    <property type="project" value="InterPro"/>
</dbReference>
<comment type="subcellular location">
    <subcellularLocation>
        <location evidence="1">Cytoplasm</location>
    </subcellularLocation>
</comment>
<organism evidence="20 21">
    <name type="scientific">Extensimonas vulgaris</name>
    <dbReference type="NCBI Taxonomy" id="1031594"/>
    <lineage>
        <taxon>Bacteria</taxon>
        <taxon>Pseudomonadati</taxon>
        <taxon>Pseudomonadota</taxon>
        <taxon>Betaproteobacteria</taxon>
        <taxon>Burkholderiales</taxon>
        <taxon>Comamonadaceae</taxon>
        <taxon>Extensimonas</taxon>
    </lineage>
</organism>
<evidence type="ECO:0000256" key="5">
    <source>
        <dbReference type="ARBA" id="ARBA00022448"/>
    </source>
</evidence>
<dbReference type="GO" id="GO:0008564">
    <property type="term" value="F:protein-exporting ATPase activity"/>
    <property type="evidence" value="ECO:0007669"/>
    <property type="project" value="UniProtKB-EC"/>
</dbReference>
<comment type="similarity">
    <text evidence="2">Belongs to the ATPase alpha/beta chains family.</text>
</comment>
<evidence type="ECO:0000256" key="10">
    <source>
        <dbReference type="ARBA" id="ARBA00022840"/>
    </source>
</evidence>
<dbReference type="InterPro" id="IPR020005">
    <property type="entry name" value="FliI_clade1"/>
</dbReference>
<evidence type="ECO:0000256" key="7">
    <source>
        <dbReference type="ARBA" id="ARBA00022741"/>
    </source>
</evidence>
<keyword evidence="6" id="KW-0963">Cytoplasm</keyword>
<dbReference type="EC" id="7.1.2.2" evidence="3"/>
<dbReference type="InterPro" id="IPR040627">
    <property type="entry name" value="T3SS_ATPase_C"/>
</dbReference>
<dbReference type="InterPro" id="IPR000194">
    <property type="entry name" value="ATPase_F1/V1/A1_a/bsu_nucl-bd"/>
</dbReference>
<evidence type="ECO:0000256" key="9">
    <source>
        <dbReference type="ARBA" id="ARBA00022795"/>
    </source>
</evidence>
<evidence type="ECO:0000256" key="6">
    <source>
        <dbReference type="ARBA" id="ARBA00022490"/>
    </source>
</evidence>
<name>A0A369AT30_9BURK</name>
<keyword evidence="9" id="KW-1005">Bacterial flagellum biogenesis</keyword>
<evidence type="ECO:0000256" key="11">
    <source>
        <dbReference type="ARBA" id="ARBA00022927"/>
    </source>
</evidence>
<evidence type="ECO:0000256" key="4">
    <source>
        <dbReference type="ARBA" id="ARBA00020580"/>
    </source>
</evidence>
<evidence type="ECO:0000256" key="2">
    <source>
        <dbReference type="ARBA" id="ARBA00008936"/>
    </source>
</evidence>
<evidence type="ECO:0000256" key="16">
    <source>
        <dbReference type="ARBA" id="ARBA00023225"/>
    </source>
</evidence>
<dbReference type="CDD" id="cd18114">
    <property type="entry name" value="ATP-synt_flagellum-secretory_path_III_C"/>
    <property type="match status" value="1"/>
</dbReference>
<comment type="caution">
    <text evidence="20">The sequence shown here is derived from an EMBL/GenBank/DDBJ whole genome shotgun (WGS) entry which is preliminary data.</text>
</comment>
<dbReference type="InterPro" id="IPR003593">
    <property type="entry name" value="AAA+_ATPase"/>
</dbReference>
<dbReference type="FunFam" id="3.40.50.12240:FF:000002">
    <property type="entry name" value="Flagellum-specific ATP synthase FliI"/>
    <property type="match status" value="1"/>
</dbReference>
<dbReference type="PANTHER" id="PTHR15184:SF81">
    <property type="entry name" value="FLAGELLUM-SPECIFIC ATP SYNTHASE"/>
    <property type="match status" value="1"/>
</dbReference>
<dbReference type="GO" id="GO:0005737">
    <property type="term" value="C:cytoplasm"/>
    <property type="evidence" value="ECO:0007669"/>
    <property type="project" value="UniProtKB-SubCell"/>
</dbReference>
<dbReference type="GO" id="GO:0030254">
    <property type="term" value="P:protein secretion by the type III secretion system"/>
    <property type="evidence" value="ECO:0007669"/>
    <property type="project" value="InterPro"/>
</dbReference>
<dbReference type="EMBL" id="QPJU01000002">
    <property type="protein sequence ID" value="RCX10624.1"/>
    <property type="molecule type" value="Genomic_DNA"/>
</dbReference>
<evidence type="ECO:0000256" key="18">
    <source>
        <dbReference type="ARBA" id="ARBA00034006"/>
    </source>
</evidence>
<dbReference type="InterPro" id="IPR027417">
    <property type="entry name" value="P-loop_NTPase"/>
</dbReference>
<evidence type="ECO:0000313" key="21">
    <source>
        <dbReference type="Proteomes" id="UP000252174"/>
    </source>
</evidence>
<dbReference type="InterPro" id="IPR020003">
    <property type="entry name" value="ATPase_a/bsu_AS"/>
</dbReference>
<dbReference type="Proteomes" id="UP000252174">
    <property type="component" value="Unassembled WGS sequence"/>
</dbReference>
<evidence type="ECO:0000256" key="13">
    <source>
        <dbReference type="ARBA" id="ARBA00023065"/>
    </source>
</evidence>
<dbReference type="RefSeq" id="WP_114482232.1">
    <property type="nucleotide sequence ID" value="NZ_QPJU01000002.1"/>
</dbReference>
<dbReference type="GO" id="GO:0016887">
    <property type="term" value="F:ATP hydrolysis activity"/>
    <property type="evidence" value="ECO:0007669"/>
    <property type="project" value="InterPro"/>
</dbReference>
<dbReference type="GO" id="GO:0044780">
    <property type="term" value="P:bacterial-type flagellum assembly"/>
    <property type="evidence" value="ECO:0007669"/>
    <property type="project" value="InterPro"/>
</dbReference>
<keyword evidence="17" id="KW-0066">ATP synthesis</keyword>
<dbReference type="CDD" id="cd01136">
    <property type="entry name" value="ATPase_flagellum-secretory_path_III"/>
    <property type="match status" value="1"/>
</dbReference>
<dbReference type="Gene3D" id="3.40.50.12240">
    <property type="match status" value="1"/>
</dbReference>
<comment type="catalytic activity">
    <reaction evidence="18">
        <text>ATP + H2O + cellular proteinSide 1 = ADP + phosphate + cellular proteinSide 2.</text>
        <dbReference type="EC" id="7.4.2.8"/>
    </reaction>
</comment>
<dbReference type="Pfam" id="PF02874">
    <property type="entry name" value="ATP-synt_ab_N"/>
    <property type="match status" value="1"/>
</dbReference>
<feature type="domain" description="AAA+ ATPase" evidence="19">
    <location>
        <begin position="182"/>
        <end position="365"/>
    </location>
</feature>
<accession>A0A369AT30</accession>
<evidence type="ECO:0000259" key="19">
    <source>
        <dbReference type="SMART" id="SM00382"/>
    </source>
</evidence>
<evidence type="ECO:0000256" key="15">
    <source>
        <dbReference type="ARBA" id="ARBA00023196"/>
    </source>
</evidence>
<dbReference type="GO" id="GO:0071973">
    <property type="term" value="P:bacterial-type flagellum-dependent cell motility"/>
    <property type="evidence" value="ECO:0007669"/>
    <property type="project" value="InterPro"/>
</dbReference>
<keyword evidence="8" id="KW-0375">Hydrogen ion transport</keyword>
<dbReference type="NCBIfam" id="TIGR03496">
    <property type="entry name" value="FliI_clade1"/>
    <property type="match status" value="1"/>
</dbReference>
<dbReference type="AlphaFoldDB" id="A0A369AT30"/>
<dbReference type="OrthoDB" id="9803053at2"/>
<keyword evidence="10" id="KW-0067">ATP-binding</keyword>
<dbReference type="InterPro" id="IPR005714">
    <property type="entry name" value="ATPase_T3SS_FliI/YscN"/>
</dbReference>
<keyword evidence="15" id="KW-0139">CF(1)</keyword>
<evidence type="ECO:0000256" key="3">
    <source>
        <dbReference type="ARBA" id="ARBA00012473"/>
    </source>
</evidence>
<keyword evidence="7" id="KW-0547">Nucleotide-binding</keyword>
<dbReference type="Pfam" id="PF18269">
    <property type="entry name" value="T3SS_ATPase_C"/>
    <property type="match status" value="1"/>
</dbReference>
<evidence type="ECO:0000256" key="12">
    <source>
        <dbReference type="ARBA" id="ARBA00022967"/>
    </source>
</evidence>
<keyword evidence="5" id="KW-0813">Transport</keyword>
<dbReference type="GO" id="GO:0005524">
    <property type="term" value="F:ATP binding"/>
    <property type="evidence" value="ECO:0007669"/>
    <property type="project" value="UniProtKB-KW"/>
</dbReference>
<reference evidence="20 21" key="1">
    <citation type="submission" date="2018-07" db="EMBL/GenBank/DDBJ databases">
        <title>Genomic Encyclopedia of Type Strains, Phase IV (KMG-IV): sequencing the most valuable type-strain genomes for metagenomic binning, comparative biology and taxonomic classification.</title>
        <authorList>
            <person name="Goeker M."/>
        </authorList>
    </citation>
    <scope>NUCLEOTIDE SEQUENCE [LARGE SCALE GENOMIC DNA]</scope>
    <source>
        <strain evidence="20 21">DSM 100911</strain>
    </source>
</reference>
<dbReference type="SUPFAM" id="SSF52540">
    <property type="entry name" value="P-loop containing nucleoside triphosphate hydrolases"/>
    <property type="match status" value="1"/>
</dbReference>
<dbReference type="PANTHER" id="PTHR15184">
    <property type="entry name" value="ATP SYNTHASE"/>
    <property type="match status" value="1"/>
</dbReference>
<protein>
    <recommendedName>
        <fullName evidence="4">Flagellum-specific ATP synthase</fullName>
        <ecNumber evidence="3">7.1.2.2</ecNumber>
    </recommendedName>
</protein>
<evidence type="ECO:0000313" key="20">
    <source>
        <dbReference type="EMBL" id="RCX10624.1"/>
    </source>
</evidence>
<keyword evidence="12" id="KW-1278">Translocase</keyword>
<gene>
    <name evidence="20" type="ORF">DFR45_10225</name>
</gene>
<dbReference type="CDD" id="cd18117">
    <property type="entry name" value="ATP-synt_flagellum-secretory_path_III_N"/>
    <property type="match status" value="1"/>
</dbReference>
<dbReference type="GO" id="GO:0046933">
    <property type="term" value="F:proton-transporting ATP synthase activity, rotational mechanism"/>
    <property type="evidence" value="ECO:0007669"/>
    <property type="project" value="TreeGrafter"/>
</dbReference>
<keyword evidence="11" id="KW-0653">Protein transport</keyword>
<keyword evidence="14" id="KW-0472">Membrane</keyword>
<evidence type="ECO:0000256" key="8">
    <source>
        <dbReference type="ARBA" id="ARBA00022781"/>
    </source>
</evidence>
<sequence length="465" mass="49280">MAIEPGAWERFLQEARARARAELPLQSSGTLTRLTGLVLEASGLRAPVGSQCTVQMPGQEPVLAEVVGFAGDHALLMPAGDTQGLSSGASVVPAAPYVPVPRLGEPPRALLRGSVLRLPMGAGLLGRVVDAQGQPLDHGGPLAEVAAVPLGRGQINAMERDPVRTPLDTGVRAINALLTVGRGQRLGLFAGSGVGKSVLLGMMARYTQADVIVVGLIGERGREVKEFIEDILGAEGRARSVVVAAPADAPPLLRMQGAAYATAVAEHFRDQGQHVLLLMDSLTRYAMAQREIALAIGEPPATKGYPPSCFARLPQLVERSGNGLHGVGSITAFYTVLSEGDDQQDPIADAARAILDGHIVLSRALAEAGHYPAIDIEQSASRVMHSVVSRGHLELARRFRALYSRYQKSRDLIQVGAYVPGTDPQLDEAIRLQPQMAAFLQQDMYEAATLEHSVQAMAQLLDASP</sequence>
<dbReference type="GO" id="GO:0045259">
    <property type="term" value="C:proton-transporting ATP synthase complex"/>
    <property type="evidence" value="ECO:0007669"/>
    <property type="project" value="UniProtKB-KW"/>
</dbReference>
<proteinExistence type="inferred from homology"/>
<keyword evidence="16" id="KW-1006">Bacterial flagellum protein export</keyword>
<evidence type="ECO:0000256" key="1">
    <source>
        <dbReference type="ARBA" id="ARBA00004496"/>
    </source>
</evidence>
<dbReference type="SMART" id="SM00382">
    <property type="entry name" value="AAA"/>
    <property type="match status" value="1"/>
</dbReference>
<evidence type="ECO:0000256" key="17">
    <source>
        <dbReference type="ARBA" id="ARBA00023310"/>
    </source>
</evidence>
<keyword evidence="21" id="KW-1185">Reference proteome</keyword>
<dbReference type="Pfam" id="PF00006">
    <property type="entry name" value="ATP-synt_ab"/>
    <property type="match status" value="1"/>
</dbReference>
<dbReference type="PROSITE" id="PS00152">
    <property type="entry name" value="ATPASE_ALPHA_BETA"/>
    <property type="match status" value="1"/>
</dbReference>
<keyword evidence="13" id="KW-0406">Ion transport</keyword>
<dbReference type="InterPro" id="IPR050053">
    <property type="entry name" value="ATPase_alpha/beta_chains"/>
</dbReference>
<dbReference type="NCBIfam" id="TIGR01026">
    <property type="entry name" value="fliI_yscN"/>
    <property type="match status" value="1"/>
</dbReference>
<dbReference type="InterPro" id="IPR004100">
    <property type="entry name" value="ATPase_F1/V1/A1_a/bsu_N"/>
</dbReference>
<evidence type="ECO:0000256" key="14">
    <source>
        <dbReference type="ARBA" id="ARBA00023136"/>
    </source>
</evidence>